<proteinExistence type="predicted"/>
<evidence type="ECO:0000256" key="1">
    <source>
        <dbReference type="SAM" id="Phobius"/>
    </source>
</evidence>
<dbReference type="Proteomes" id="UP001057868">
    <property type="component" value="Unassembled WGS sequence"/>
</dbReference>
<dbReference type="InterPro" id="IPR012867">
    <property type="entry name" value="DUF1648"/>
</dbReference>
<keyword evidence="4" id="KW-1185">Reference proteome</keyword>
<organism evidence="3 4">
    <name type="scientific">Clostridium folliculivorans</name>
    <dbReference type="NCBI Taxonomy" id="2886038"/>
    <lineage>
        <taxon>Bacteria</taxon>
        <taxon>Bacillati</taxon>
        <taxon>Bacillota</taxon>
        <taxon>Clostridia</taxon>
        <taxon>Eubacteriales</taxon>
        <taxon>Clostridiaceae</taxon>
        <taxon>Clostridium</taxon>
    </lineage>
</organism>
<keyword evidence="1" id="KW-0812">Transmembrane</keyword>
<dbReference type="PANTHER" id="PTHR37810:SF5">
    <property type="entry name" value="IMMUNITY PROTEIN SDPI"/>
    <property type="match status" value="1"/>
</dbReference>
<feature type="transmembrane region" description="Helical" evidence="1">
    <location>
        <begin position="146"/>
        <end position="166"/>
    </location>
</feature>
<dbReference type="GO" id="GO:0009636">
    <property type="term" value="P:response to toxic substance"/>
    <property type="evidence" value="ECO:0007669"/>
    <property type="project" value="TreeGrafter"/>
</dbReference>
<gene>
    <name evidence="3" type="ORF">CFOLD11_27990</name>
</gene>
<keyword evidence="1" id="KW-1133">Transmembrane helix</keyword>
<reference evidence="3" key="1">
    <citation type="journal article" date="2023" name="Int. J. Syst. Evol. Microbiol.">
        <title>&lt;i&gt;Clostridium folliculivorans&lt;/i&gt; sp. nov., isolated from soil samples of an organic paddy in Japan.</title>
        <authorList>
            <person name="Tazawa J."/>
            <person name="Kobayashi H."/>
            <person name="Tanizawa Y."/>
            <person name="Uchino A."/>
            <person name="Tanaka F."/>
            <person name="Urashima Y."/>
            <person name="Miura S."/>
            <person name="Sakamoto M."/>
            <person name="Ohkuma M."/>
            <person name="Tohno M."/>
        </authorList>
    </citation>
    <scope>NUCLEOTIDE SEQUENCE</scope>
    <source>
        <strain evidence="3">D1-1</strain>
    </source>
</reference>
<dbReference type="AlphaFoldDB" id="A0A9W5Y3P0"/>
<comment type="caution">
    <text evidence="3">The sequence shown here is derived from an EMBL/GenBank/DDBJ whole genome shotgun (WGS) entry which is preliminary data.</text>
</comment>
<feature type="transmembrane region" description="Helical" evidence="1">
    <location>
        <begin position="25"/>
        <end position="45"/>
    </location>
</feature>
<keyword evidence="1" id="KW-0472">Membrane</keyword>
<dbReference type="Pfam" id="PF07853">
    <property type="entry name" value="DUF1648"/>
    <property type="match status" value="1"/>
</dbReference>
<feature type="domain" description="DUF1648" evidence="2">
    <location>
        <begin position="34"/>
        <end position="78"/>
    </location>
</feature>
<dbReference type="PANTHER" id="PTHR37810">
    <property type="entry name" value="IMMUNITY PROTEIN SDPI"/>
    <property type="match status" value="1"/>
</dbReference>
<feature type="transmembrane region" description="Helical" evidence="1">
    <location>
        <begin position="124"/>
        <end position="140"/>
    </location>
</feature>
<evidence type="ECO:0000313" key="4">
    <source>
        <dbReference type="Proteomes" id="UP001057868"/>
    </source>
</evidence>
<sequence>MTESFGNGSNKRPILKIPYSSLERILEIISIAAIIVVIGMLTACWDRIPQHIATHFGITGEPDGWGSKNTLLIMPIISILFYVLLTTLSKFPHVFNYVVDINEINARDQYSNARRLMIFIKTELLVYLSVMEYNSLMVALGNKSNLGILSLPLFILAIFGTVVYFVRKSLSYK</sequence>
<protein>
    <recommendedName>
        <fullName evidence="2">DUF1648 domain-containing protein</fullName>
    </recommendedName>
</protein>
<dbReference type="RefSeq" id="WP_261852907.1">
    <property type="nucleotide sequence ID" value="NZ_BQXY01000004.1"/>
</dbReference>
<evidence type="ECO:0000313" key="3">
    <source>
        <dbReference type="EMBL" id="GKU25972.1"/>
    </source>
</evidence>
<name>A0A9W5Y3P0_9CLOT</name>
<dbReference type="EMBL" id="BQXY01000004">
    <property type="protein sequence ID" value="GKU25972.1"/>
    <property type="molecule type" value="Genomic_DNA"/>
</dbReference>
<feature type="transmembrane region" description="Helical" evidence="1">
    <location>
        <begin position="65"/>
        <end position="85"/>
    </location>
</feature>
<accession>A0A9W5Y3P0</accession>
<evidence type="ECO:0000259" key="2">
    <source>
        <dbReference type="Pfam" id="PF07853"/>
    </source>
</evidence>